<dbReference type="SUPFAM" id="SSF46894">
    <property type="entry name" value="C-terminal effector domain of the bipartite response regulators"/>
    <property type="match status" value="1"/>
</dbReference>
<reference evidence="4" key="1">
    <citation type="submission" date="2021-11" db="EMBL/GenBank/DDBJ databases">
        <title>Draft genome sequence of Alcaligenes endophyticus type strain CCUG 75668T.</title>
        <authorList>
            <person name="Salva-Serra F."/>
            <person name="Duran R.E."/>
            <person name="Seeger M."/>
            <person name="Moore E.R.B."/>
            <person name="Jaen-Luchoro D."/>
        </authorList>
    </citation>
    <scope>NUCLEOTIDE SEQUENCE</scope>
    <source>
        <strain evidence="4">CCUG 75668</strain>
    </source>
</reference>
<organism evidence="4 5">
    <name type="scientific">Alcaligenes endophyticus</name>
    <dbReference type="NCBI Taxonomy" id="1929088"/>
    <lineage>
        <taxon>Bacteria</taxon>
        <taxon>Pseudomonadati</taxon>
        <taxon>Pseudomonadota</taxon>
        <taxon>Betaproteobacteria</taxon>
        <taxon>Burkholderiales</taxon>
        <taxon>Alcaligenaceae</taxon>
        <taxon>Alcaligenes</taxon>
    </lineage>
</organism>
<keyword evidence="5" id="KW-1185">Reference proteome</keyword>
<evidence type="ECO:0000313" key="4">
    <source>
        <dbReference type="EMBL" id="MDN4122271.1"/>
    </source>
</evidence>
<accession>A0ABT8ELU5</accession>
<comment type="caution">
    <text evidence="4">The sequence shown here is derived from an EMBL/GenBank/DDBJ whole genome shotgun (WGS) entry which is preliminary data.</text>
</comment>
<name>A0ABT8ELU5_9BURK</name>
<dbReference type="GO" id="GO:0003677">
    <property type="term" value="F:DNA binding"/>
    <property type="evidence" value="ECO:0007669"/>
    <property type="project" value="UniProtKB-KW"/>
</dbReference>
<proteinExistence type="predicted"/>
<dbReference type="PROSITE" id="PS51755">
    <property type="entry name" value="OMPR_PHOB"/>
    <property type="match status" value="1"/>
</dbReference>
<feature type="domain" description="OmpR/PhoB-type" evidence="3">
    <location>
        <begin position="138"/>
        <end position="251"/>
    </location>
</feature>
<dbReference type="InterPro" id="IPR016032">
    <property type="entry name" value="Sig_transdc_resp-reg_C-effctor"/>
</dbReference>
<dbReference type="RefSeq" id="WP_266123504.1">
    <property type="nucleotide sequence ID" value="NZ_JAJHNU010000004.1"/>
</dbReference>
<dbReference type="SMART" id="SM00862">
    <property type="entry name" value="Trans_reg_C"/>
    <property type="match status" value="1"/>
</dbReference>
<dbReference type="EMBL" id="JAJHNU010000004">
    <property type="protein sequence ID" value="MDN4122271.1"/>
    <property type="molecule type" value="Genomic_DNA"/>
</dbReference>
<evidence type="ECO:0000313" key="5">
    <source>
        <dbReference type="Proteomes" id="UP001168613"/>
    </source>
</evidence>
<dbReference type="Proteomes" id="UP001168613">
    <property type="component" value="Unassembled WGS sequence"/>
</dbReference>
<protein>
    <submittedName>
        <fullName evidence="4">DNA-binding response regulator</fullName>
    </submittedName>
</protein>
<keyword evidence="1 2" id="KW-0238">DNA-binding</keyword>
<feature type="DNA-binding region" description="OmpR/PhoB-type" evidence="2">
    <location>
        <begin position="138"/>
        <end position="251"/>
    </location>
</feature>
<evidence type="ECO:0000256" key="2">
    <source>
        <dbReference type="PROSITE-ProRule" id="PRU01091"/>
    </source>
</evidence>
<dbReference type="InterPro" id="IPR036388">
    <property type="entry name" value="WH-like_DNA-bd_sf"/>
</dbReference>
<evidence type="ECO:0000256" key="1">
    <source>
        <dbReference type="ARBA" id="ARBA00023125"/>
    </source>
</evidence>
<dbReference type="Gene3D" id="1.10.10.10">
    <property type="entry name" value="Winged helix-like DNA-binding domain superfamily/Winged helix DNA-binding domain"/>
    <property type="match status" value="1"/>
</dbReference>
<dbReference type="InterPro" id="IPR001867">
    <property type="entry name" value="OmpR/PhoB-type_DNA-bd"/>
</dbReference>
<evidence type="ECO:0000259" key="3">
    <source>
        <dbReference type="PROSITE" id="PS51755"/>
    </source>
</evidence>
<sequence length="261" mass="29385">MQEVQSPTVFHLALPNHGQTLTDDQFQALRQRGFSVCVFDDFAPLSDALERRDATNRGWPGLLCLTGTLNGLTALTMRLRMSYPRLGILLLSDWSESALLQALQSGADSLLPISATPELLGCYAYSMFRRQLPVTMVANKRPTDLWRLEQNGWALCSPAGKRFSLTSAERSFFDCLLRHPERQATHAQLLQAIDERGCLAPDNTPASQHSYSMAEVNRLGVLVSRLRRKFERDATDLPIRSIHNWGYMFSAECEIGSQRQQ</sequence>
<gene>
    <name evidence="4" type="ORF">LMS43_13335</name>
</gene>